<dbReference type="RefSeq" id="WP_408333632.1">
    <property type="nucleotide sequence ID" value="NZ_JAQQFH010000038.1"/>
</dbReference>
<reference evidence="1 2" key="1">
    <citation type="journal article" date="2024" name="Chem. Sci.">
        <title>Discovery of megapolipeptins by genome mining of a Burkholderiales bacteria collection.</title>
        <authorList>
            <person name="Paulo B.S."/>
            <person name="Recchia M.J.J."/>
            <person name="Lee S."/>
            <person name="Fergusson C.H."/>
            <person name="Romanowski S.B."/>
            <person name="Hernandez A."/>
            <person name="Krull N."/>
            <person name="Liu D.Y."/>
            <person name="Cavanagh H."/>
            <person name="Bos A."/>
            <person name="Gray C.A."/>
            <person name="Murphy B.T."/>
            <person name="Linington R.G."/>
            <person name="Eustaquio A.S."/>
        </authorList>
    </citation>
    <scope>NUCLEOTIDE SEQUENCE [LARGE SCALE GENOMIC DNA]</scope>
    <source>
        <strain evidence="1 2">RL16-012-BIC-B</strain>
    </source>
</reference>
<comment type="caution">
    <text evidence="1">The sequence shown here is derived from an EMBL/GenBank/DDBJ whole genome shotgun (WGS) entry which is preliminary data.</text>
</comment>
<organism evidence="1 2">
    <name type="scientific">Paraburkholderia agricolaris</name>
    <dbReference type="NCBI Taxonomy" id="2152888"/>
    <lineage>
        <taxon>Bacteria</taxon>
        <taxon>Pseudomonadati</taxon>
        <taxon>Pseudomonadota</taxon>
        <taxon>Betaproteobacteria</taxon>
        <taxon>Burkholderiales</taxon>
        <taxon>Burkholderiaceae</taxon>
        <taxon>Paraburkholderia</taxon>
    </lineage>
</organism>
<accession>A0ABW8ZZP9</accession>
<proteinExistence type="predicted"/>
<dbReference type="Proteomes" id="UP001629249">
    <property type="component" value="Unassembled WGS sequence"/>
</dbReference>
<protein>
    <submittedName>
        <fullName evidence="1">Uncharacterized protein</fullName>
    </submittedName>
</protein>
<keyword evidence="2" id="KW-1185">Reference proteome</keyword>
<name>A0ABW8ZZP9_9BURK</name>
<dbReference type="EMBL" id="JAQQFN010000029">
    <property type="protein sequence ID" value="MFL9887598.1"/>
    <property type="molecule type" value="Genomic_DNA"/>
</dbReference>
<gene>
    <name evidence="1" type="ORF">PQR66_31535</name>
</gene>
<sequence length="110" mass="12288">MSGHAGDVSGAWVANWNGRELSRQPRFFAMHDVSTPQYRGSRLKKSRAAPIRQTGQPFPLVSRNCIRARSHKLFSMERQVTAPIDAVFPRVVLNRTVDGSLPRLFNAAGQ</sequence>
<evidence type="ECO:0000313" key="2">
    <source>
        <dbReference type="Proteomes" id="UP001629249"/>
    </source>
</evidence>
<evidence type="ECO:0000313" key="1">
    <source>
        <dbReference type="EMBL" id="MFL9887598.1"/>
    </source>
</evidence>